<dbReference type="RefSeq" id="XP_012179332.1">
    <property type="nucleotide sequence ID" value="XM_012323942.1"/>
</dbReference>
<keyword evidence="5" id="KW-0378">Hydrolase</keyword>
<dbReference type="PANTHER" id="PTHR43982:SF6">
    <property type="entry name" value="UBIQUITIN CARBOXYL-TERMINAL HYDROLASE 2-RELATED"/>
    <property type="match status" value="1"/>
</dbReference>
<evidence type="ECO:0000313" key="10">
    <source>
        <dbReference type="Proteomes" id="UP000006352"/>
    </source>
</evidence>
<dbReference type="PROSITE" id="PS00972">
    <property type="entry name" value="USP_1"/>
    <property type="match status" value="1"/>
</dbReference>
<feature type="compositionally biased region" description="Polar residues" evidence="7">
    <location>
        <begin position="26"/>
        <end position="38"/>
    </location>
</feature>
<dbReference type="InterPro" id="IPR028889">
    <property type="entry name" value="USP"/>
</dbReference>
<reference evidence="9 10" key="1">
    <citation type="journal article" date="2012" name="Appl. Environ. Microbiol.">
        <title>Short-read sequencing for genomic analysis of the brown rot fungus Fibroporia radiculosa.</title>
        <authorList>
            <person name="Tang J.D."/>
            <person name="Perkins A.D."/>
            <person name="Sonstegard T.S."/>
            <person name="Schroeder S.G."/>
            <person name="Burgess S.C."/>
            <person name="Diehl S.V."/>
        </authorList>
    </citation>
    <scope>NUCLEOTIDE SEQUENCE [LARGE SCALE GENOMIC DNA]</scope>
    <source>
        <strain evidence="9 10">TFFH 294</strain>
    </source>
</reference>
<feature type="domain" description="USP" evidence="8">
    <location>
        <begin position="701"/>
        <end position="1282"/>
    </location>
</feature>
<dbReference type="SUPFAM" id="SSF54001">
    <property type="entry name" value="Cysteine proteinases"/>
    <property type="match status" value="1"/>
</dbReference>
<dbReference type="InParanoid" id="J4H1M8"/>
<dbReference type="Gene3D" id="3.90.70.10">
    <property type="entry name" value="Cysteine proteinases"/>
    <property type="match status" value="2"/>
</dbReference>
<dbReference type="EC" id="3.4.19.12" evidence="2"/>
<dbReference type="GO" id="GO:0004843">
    <property type="term" value="F:cysteine-type deubiquitinase activity"/>
    <property type="evidence" value="ECO:0007669"/>
    <property type="project" value="UniProtKB-EC"/>
</dbReference>
<evidence type="ECO:0000259" key="8">
    <source>
        <dbReference type="PROSITE" id="PS50235"/>
    </source>
</evidence>
<evidence type="ECO:0000313" key="9">
    <source>
        <dbReference type="EMBL" id="CCM00049.1"/>
    </source>
</evidence>
<evidence type="ECO:0000256" key="7">
    <source>
        <dbReference type="SAM" id="MobiDB-lite"/>
    </source>
</evidence>
<proteinExistence type="predicted"/>
<accession>J4H1M8</accession>
<dbReference type="HOGENOM" id="CLU_002870_0_0_1"/>
<dbReference type="InterPro" id="IPR025305">
    <property type="entry name" value="UCH_repeat_domain"/>
</dbReference>
<feature type="region of interest" description="Disordered" evidence="7">
    <location>
        <begin position="1"/>
        <end position="59"/>
    </location>
</feature>
<dbReference type="GO" id="GO:0070628">
    <property type="term" value="F:proteasome binding"/>
    <property type="evidence" value="ECO:0007669"/>
    <property type="project" value="TreeGrafter"/>
</dbReference>
<dbReference type="GO" id="GO:0016579">
    <property type="term" value="P:protein deubiquitination"/>
    <property type="evidence" value="ECO:0007669"/>
    <property type="project" value="InterPro"/>
</dbReference>
<dbReference type="InterPro" id="IPR038765">
    <property type="entry name" value="Papain-like_cys_pep_sf"/>
</dbReference>
<evidence type="ECO:0000256" key="6">
    <source>
        <dbReference type="ARBA" id="ARBA00022807"/>
    </source>
</evidence>
<dbReference type="GO" id="GO:0061136">
    <property type="term" value="P:regulation of proteasomal protein catabolic process"/>
    <property type="evidence" value="ECO:0007669"/>
    <property type="project" value="TreeGrafter"/>
</dbReference>
<dbReference type="InterPro" id="IPR018200">
    <property type="entry name" value="USP_CS"/>
</dbReference>
<evidence type="ECO:0000256" key="3">
    <source>
        <dbReference type="ARBA" id="ARBA00022670"/>
    </source>
</evidence>
<feature type="compositionally biased region" description="Polar residues" evidence="7">
    <location>
        <begin position="870"/>
        <end position="880"/>
    </location>
</feature>
<dbReference type="EMBL" id="HE796963">
    <property type="protein sequence ID" value="CCM00049.1"/>
    <property type="molecule type" value="Genomic_DNA"/>
</dbReference>
<comment type="catalytic activity">
    <reaction evidence="1">
        <text>Thiol-dependent hydrolysis of ester, thioester, amide, peptide and isopeptide bonds formed by the C-terminal Gly of ubiquitin (a 76-residue protein attached to proteins as an intracellular targeting signal).</text>
        <dbReference type="EC" id="3.4.19.12"/>
    </reaction>
</comment>
<feature type="compositionally biased region" description="Basic and acidic residues" evidence="7">
    <location>
        <begin position="7"/>
        <end position="23"/>
    </location>
</feature>
<evidence type="ECO:0000256" key="1">
    <source>
        <dbReference type="ARBA" id="ARBA00000707"/>
    </source>
</evidence>
<dbReference type="Proteomes" id="UP000006352">
    <property type="component" value="Unassembled WGS sequence"/>
</dbReference>
<dbReference type="PROSITE" id="PS50235">
    <property type="entry name" value="USP_3"/>
    <property type="match status" value="1"/>
</dbReference>
<dbReference type="STRING" id="599839.J4H1M8"/>
<keyword evidence="10" id="KW-1185">Reference proteome</keyword>
<gene>
    <name evidence="9" type="ORF">FIBRA_02075</name>
</gene>
<dbReference type="PANTHER" id="PTHR43982">
    <property type="entry name" value="UBIQUITIN CARBOXYL-TERMINAL HYDROLASE"/>
    <property type="match status" value="1"/>
</dbReference>
<dbReference type="InterPro" id="IPR044635">
    <property type="entry name" value="UBP14-like"/>
</dbReference>
<dbReference type="Pfam" id="PF13446">
    <property type="entry name" value="RPT"/>
    <property type="match status" value="2"/>
</dbReference>
<evidence type="ECO:0000256" key="4">
    <source>
        <dbReference type="ARBA" id="ARBA00022786"/>
    </source>
</evidence>
<dbReference type="GO" id="GO:0043161">
    <property type="term" value="P:proteasome-mediated ubiquitin-dependent protein catabolic process"/>
    <property type="evidence" value="ECO:0007669"/>
    <property type="project" value="InterPro"/>
</dbReference>
<dbReference type="PROSITE" id="PS00973">
    <property type="entry name" value="USP_2"/>
    <property type="match status" value="1"/>
</dbReference>
<feature type="region of interest" description="Disordered" evidence="7">
    <location>
        <begin position="804"/>
        <end position="947"/>
    </location>
</feature>
<name>J4H1M8_9APHY</name>
<dbReference type="InterPro" id="IPR001394">
    <property type="entry name" value="Peptidase_C19_UCH"/>
</dbReference>
<dbReference type="Pfam" id="PF00443">
    <property type="entry name" value="UCH"/>
    <property type="match status" value="2"/>
</dbReference>
<feature type="compositionally biased region" description="Low complexity" evidence="7">
    <location>
        <begin position="840"/>
        <end position="852"/>
    </location>
</feature>
<keyword evidence="4" id="KW-0833">Ubl conjugation pathway</keyword>
<feature type="compositionally biased region" description="Low complexity" evidence="7">
    <location>
        <begin position="896"/>
        <end position="909"/>
    </location>
</feature>
<dbReference type="FunCoup" id="J4H1M8">
    <property type="interactions" value="32"/>
</dbReference>
<dbReference type="GeneID" id="24094960"/>
<evidence type="ECO:0000256" key="2">
    <source>
        <dbReference type="ARBA" id="ARBA00012759"/>
    </source>
</evidence>
<keyword evidence="6" id="KW-0788">Thiol protease</keyword>
<dbReference type="OrthoDB" id="2420415at2759"/>
<organism evidence="9 10">
    <name type="scientific">Fibroporia radiculosa</name>
    <dbReference type="NCBI Taxonomy" id="599839"/>
    <lineage>
        <taxon>Eukaryota</taxon>
        <taxon>Fungi</taxon>
        <taxon>Dikarya</taxon>
        <taxon>Basidiomycota</taxon>
        <taxon>Agaricomycotina</taxon>
        <taxon>Agaricomycetes</taxon>
        <taxon>Polyporales</taxon>
        <taxon>Fibroporiaceae</taxon>
        <taxon>Fibroporia</taxon>
    </lineage>
</organism>
<keyword evidence="3" id="KW-0645">Protease</keyword>
<sequence length="1304" mass="147067">MTGDSRTPPRPEKTRSPELDTRRNKTSSADAASVQTPIPASVFYGSSNGGQGSSHTGYIAPTPSPFREPQLVQDEPIPDLITPGDQWAKPTSNSDWPDASATHWDTAWAGSDIWDNSLTTFKVAIDGRSEDEELNWADTALRERCHRPGPGILPPLLADRMHDPSHVLYSVNVQPQPVVNNLSPTAEEARTAIPHPNAYYCQEHNGWVLVIWRSSSVVPKLTQDYDLPDLARRKRTTSCVGDGEQPFGQANVTHHWHCYERAIDARTLNPPFMRDDTMLDLYLCCQCSMYCLVSDIIPGVVPVDLVDKLTRQKLSHPPPDKTPKASVLSAWETILSIIENRLWKDERRLLMVSGARFQQKVGWNSTLRKIFDILMFHTAPMGEDKERGLALQPPEIDPTTVEGKQVRTTLLRAWAEISAWLMIYQKSNDPSGEYHPRDLHVQVSDAQTMCLTGIGAHSSQLARGMLPDSLVGVEDLDSHWRVLELLAFAYFAQCRCNPANTPTYFSSFYFLVQALYNGGESASDLQQQVVEERGRGRYTNADLQQAAVMLGFGKDGELGVEFDRDVDDKFVLEAWRNARRRAWRDIERGSEMRLELNDALRWIADDRGSVVLKKAWEEERGTGMTIEAAYSTLEVPKDVDESMLLTIFLMRITDQPSQLDKMREAMTVIAETTDSERLRQFLVTGQDPGDATQVNNADMPRGLNQLGNTCYLNSLLQYFYTIKDLRAAITPFANSSVKDLDDSKFTDDDLKRHRVGGRLVTRREILRSKKFVNQLADLFWNLEYCDVPAVTPTIDLAKLALVTSQDEEEDDMDRPGTDASNDTDATLVDDAPPRPAYDRSSSSPVDSPTGSVLGKRTRDGDSAMDVDSPSALQDTDTTAQFEPETASPVSDIPPQSRSEQSIASSSKMKSPSRDSDIEIADPDSRGVQSDSKPPPLPSRKPRQTDDSVMMFGKQHDVSECMDNCIFQIETALLDFQEIAGADDDKTSVVKRLFYGKKRQRLTPLESYDDTRHKSSTHEKEDLFSHLHVNVSDEGFDLYDGLARYFDDVVEVQGSKKRMEVSLVDLPPLLQIQLQRVQFDRETQQAYKSQAYIKYGDTLYVDRFLDSANPEKKARAKSIQAELNASRDRIQRYAQDKARAFTLFYYAPFPPALNATAEFLSKQSILPLPEVTASLLSELRRESDHVTQLLEKERDTVTRLKAQIEDVWQSDRSAAYELTSVFIHRGSSPSWGHYFFYSRNLPEHPEQWFKYNDSEVSAVTKEEVFADTTGSTANPYMLVFARRGSEAIETVHRFDPSKLQEMQED</sequence>
<protein>
    <recommendedName>
        <fullName evidence="2">ubiquitinyl hydrolase 1</fullName>
        <ecNumber evidence="2">3.4.19.12</ecNumber>
    </recommendedName>
</protein>
<evidence type="ECO:0000256" key="5">
    <source>
        <dbReference type="ARBA" id="ARBA00022801"/>
    </source>
</evidence>